<dbReference type="InterPro" id="IPR044876">
    <property type="entry name" value="HRDC_dom_sf"/>
</dbReference>
<dbReference type="GO" id="GO:0003676">
    <property type="term" value="F:nucleic acid binding"/>
    <property type="evidence" value="ECO:0007669"/>
    <property type="project" value="InterPro"/>
</dbReference>
<dbReference type="Pfam" id="PF00570">
    <property type="entry name" value="HRDC"/>
    <property type="match status" value="2"/>
</dbReference>
<dbReference type="Proteomes" id="UP001190700">
    <property type="component" value="Unassembled WGS sequence"/>
</dbReference>
<keyword evidence="4" id="KW-1185">Reference proteome</keyword>
<organism evidence="3 4">
    <name type="scientific">Cymbomonas tetramitiformis</name>
    <dbReference type="NCBI Taxonomy" id="36881"/>
    <lineage>
        <taxon>Eukaryota</taxon>
        <taxon>Viridiplantae</taxon>
        <taxon>Chlorophyta</taxon>
        <taxon>Pyramimonadophyceae</taxon>
        <taxon>Pyramimonadales</taxon>
        <taxon>Pyramimonadaceae</taxon>
        <taxon>Cymbomonas</taxon>
    </lineage>
</organism>
<evidence type="ECO:0000313" key="4">
    <source>
        <dbReference type="Proteomes" id="UP001190700"/>
    </source>
</evidence>
<dbReference type="InterPro" id="IPR002121">
    <property type="entry name" value="HRDC_dom"/>
</dbReference>
<dbReference type="PROSITE" id="PS50967">
    <property type="entry name" value="HRDC"/>
    <property type="match status" value="2"/>
</dbReference>
<comment type="caution">
    <text evidence="3">The sequence shown here is derived from an EMBL/GenBank/DDBJ whole genome shotgun (WGS) entry which is preliminary data.</text>
</comment>
<feature type="domain" description="HRDC" evidence="2">
    <location>
        <begin position="287"/>
        <end position="367"/>
    </location>
</feature>
<reference evidence="3 4" key="1">
    <citation type="journal article" date="2015" name="Genome Biol. Evol.">
        <title>Comparative Genomics of a Bacterivorous Green Alga Reveals Evolutionary Causalities and Consequences of Phago-Mixotrophic Mode of Nutrition.</title>
        <authorList>
            <person name="Burns J.A."/>
            <person name="Paasch A."/>
            <person name="Narechania A."/>
            <person name="Kim E."/>
        </authorList>
    </citation>
    <scope>NUCLEOTIDE SEQUENCE [LARGE SCALE GENOMIC DNA]</scope>
    <source>
        <strain evidence="3 4">PLY_AMNH</strain>
    </source>
</reference>
<dbReference type="AlphaFoldDB" id="A0AAE0F186"/>
<evidence type="ECO:0000259" key="2">
    <source>
        <dbReference type="PROSITE" id="PS50967"/>
    </source>
</evidence>
<feature type="compositionally biased region" description="Basic and acidic residues" evidence="1">
    <location>
        <begin position="157"/>
        <end position="180"/>
    </location>
</feature>
<dbReference type="SMART" id="SM00341">
    <property type="entry name" value="HRDC"/>
    <property type="match status" value="2"/>
</dbReference>
<gene>
    <name evidence="3" type="ORF">CYMTET_42719</name>
</gene>
<dbReference type="Gene3D" id="1.10.150.80">
    <property type="entry name" value="HRDC domain"/>
    <property type="match status" value="2"/>
</dbReference>
<proteinExistence type="predicted"/>
<dbReference type="InterPro" id="IPR010997">
    <property type="entry name" value="HRDC-like_sf"/>
</dbReference>
<accession>A0AAE0F186</accession>
<dbReference type="EMBL" id="LGRX02028658">
    <property type="protein sequence ID" value="KAK3247794.1"/>
    <property type="molecule type" value="Genomic_DNA"/>
</dbReference>
<protein>
    <recommendedName>
        <fullName evidence="2">HRDC domain-containing protein</fullName>
    </recommendedName>
</protein>
<name>A0AAE0F186_9CHLO</name>
<evidence type="ECO:0000256" key="1">
    <source>
        <dbReference type="SAM" id="MobiDB-lite"/>
    </source>
</evidence>
<evidence type="ECO:0000313" key="3">
    <source>
        <dbReference type="EMBL" id="KAK3247794.1"/>
    </source>
</evidence>
<dbReference type="SUPFAM" id="SSF47819">
    <property type="entry name" value="HRDC-like"/>
    <property type="match status" value="2"/>
</dbReference>
<feature type="domain" description="HRDC" evidence="2">
    <location>
        <begin position="190"/>
        <end position="272"/>
    </location>
</feature>
<feature type="region of interest" description="Disordered" evidence="1">
    <location>
        <begin position="157"/>
        <end position="189"/>
    </location>
</feature>
<sequence>MVRTRGSASTQWQIPAANINTSSNTKTGQVAGDIGLKGSAKTEQVAGDIGIKGSAKTEQVAGDIGLKGSASNTNEDMAMELCEYERKRLENIARNAARLADLGLANTVVKMFGKRAAAEDAVIRPQKRKRISIPPQPTSAPTRSSLRLASINQADHSKDEVIGRPRKSRECQPSDTRARGDMTPTPDSLTQDQKMLYEELRKWRQAAALRLYRCSDPSTVCTNRTLCELVQYQPRDEAALLDIWGLGAKRIKLFGAEILSLLPCIKRDGTCDADTPEALPSKPDELTAAEREAYEDLREFRKSQAETLSLEAYKICQNRTLCELVRSLPRTLEALPEVWGLGEVRIAAYGEDLLEVLNRHRDAIAQESS</sequence>
<dbReference type="GO" id="GO:0000166">
    <property type="term" value="F:nucleotide binding"/>
    <property type="evidence" value="ECO:0007669"/>
    <property type="project" value="InterPro"/>
</dbReference>